<dbReference type="Gene3D" id="2.60.120.200">
    <property type="match status" value="1"/>
</dbReference>
<sequence length="141" mass="15575">AGVAVADQSIDVCMSWDATVGTRELMVNGQSIGKKAFTAAMNLPNEVGLVNNFATFVDDLRISNRARTLVEHQAAFQSNQPLPIDVDTTLKMNFDNNSGVSLPMINYVYDNLNYLNSITTPNKTINYQYDGNGNLIRRIIN</sequence>
<keyword evidence="2" id="KW-1185">Reference proteome</keyword>
<dbReference type="EMBL" id="FRAR01000059">
    <property type="protein sequence ID" value="SHL06806.1"/>
    <property type="molecule type" value="Genomic_DNA"/>
</dbReference>
<evidence type="ECO:0000313" key="2">
    <source>
        <dbReference type="Proteomes" id="UP000183997"/>
    </source>
</evidence>
<dbReference type="InterPro" id="IPR013320">
    <property type="entry name" value="ConA-like_dom_sf"/>
</dbReference>
<proteinExistence type="predicted"/>
<dbReference type="AlphaFoldDB" id="A0A1M6XLN0"/>
<dbReference type="SUPFAM" id="SSF49899">
    <property type="entry name" value="Concanavalin A-like lectins/glucanases"/>
    <property type="match status" value="1"/>
</dbReference>
<feature type="non-terminal residue" evidence="1">
    <location>
        <position position="1"/>
    </location>
</feature>
<name>A0A1M6XLN0_9FIRM</name>
<dbReference type="Proteomes" id="UP000183997">
    <property type="component" value="Unassembled WGS sequence"/>
</dbReference>
<organism evidence="1 2">
    <name type="scientific">Desulforamulus aeronauticus DSM 10349</name>
    <dbReference type="NCBI Taxonomy" id="1121421"/>
    <lineage>
        <taxon>Bacteria</taxon>
        <taxon>Bacillati</taxon>
        <taxon>Bacillota</taxon>
        <taxon>Clostridia</taxon>
        <taxon>Eubacteriales</taxon>
        <taxon>Peptococcaceae</taxon>
        <taxon>Desulforamulus</taxon>
    </lineage>
</organism>
<dbReference type="RefSeq" id="WP_207650528.1">
    <property type="nucleotide sequence ID" value="NZ_FRAR01000059.1"/>
</dbReference>
<reference evidence="2" key="1">
    <citation type="submission" date="2016-11" db="EMBL/GenBank/DDBJ databases">
        <authorList>
            <person name="Varghese N."/>
            <person name="Submissions S."/>
        </authorList>
    </citation>
    <scope>NUCLEOTIDE SEQUENCE [LARGE SCALE GENOMIC DNA]</scope>
    <source>
        <strain evidence="2">DSM 10349</strain>
    </source>
</reference>
<evidence type="ECO:0000313" key="1">
    <source>
        <dbReference type="EMBL" id="SHL06806.1"/>
    </source>
</evidence>
<protein>
    <submittedName>
        <fullName evidence="1">YD repeat-containing protein</fullName>
    </submittedName>
</protein>
<accession>A0A1M6XLN0</accession>
<gene>
    <name evidence="1" type="ORF">SAMN02745123_04052</name>
</gene>